<gene>
    <name evidence="7" type="ORF">IWW36_000386</name>
</gene>
<dbReference type="GO" id="GO:0005634">
    <property type="term" value="C:nucleus"/>
    <property type="evidence" value="ECO:0007669"/>
    <property type="project" value="UniProtKB-SubCell"/>
</dbReference>
<dbReference type="InterPro" id="IPR024318">
    <property type="entry name" value="Nro1/ETT1"/>
</dbReference>
<name>A0A9W8IB34_9FUNG</name>
<feature type="compositionally biased region" description="Basic residues" evidence="6">
    <location>
        <begin position="9"/>
        <end position="23"/>
    </location>
</feature>
<accession>A0A9W8IB34</accession>
<evidence type="ECO:0000313" key="8">
    <source>
        <dbReference type="Proteomes" id="UP001139887"/>
    </source>
</evidence>
<dbReference type="Pfam" id="PF12753">
    <property type="entry name" value="Nro1"/>
    <property type="match status" value="1"/>
</dbReference>
<comment type="similarity">
    <text evidence="2">Belongs to the ETT1 family.</text>
</comment>
<keyword evidence="3" id="KW-0805">Transcription regulation</keyword>
<keyword evidence="4" id="KW-0804">Transcription</keyword>
<evidence type="ECO:0000256" key="1">
    <source>
        <dbReference type="ARBA" id="ARBA00004123"/>
    </source>
</evidence>
<comment type="caution">
    <text evidence="7">The sequence shown here is derived from an EMBL/GenBank/DDBJ whole genome shotgun (WGS) entry which is preliminary data.</text>
</comment>
<reference evidence="7" key="1">
    <citation type="submission" date="2022-07" db="EMBL/GenBank/DDBJ databases">
        <title>Phylogenomic reconstructions and comparative analyses of Kickxellomycotina fungi.</title>
        <authorList>
            <person name="Reynolds N.K."/>
            <person name="Stajich J.E."/>
            <person name="Barry K."/>
            <person name="Grigoriev I.V."/>
            <person name="Crous P."/>
            <person name="Smith M.E."/>
        </authorList>
    </citation>
    <scope>NUCLEOTIDE SEQUENCE</scope>
    <source>
        <strain evidence="7">NRRL 1566</strain>
    </source>
</reference>
<evidence type="ECO:0000256" key="6">
    <source>
        <dbReference type="SAM" id="MobiDB-lite"/>
    </source>
</evidence>
<evidence type="ECO:0000256" key="4">
    <source>
        <dbReference type="ARBA" id="ARBA00023163"/>
    </source>
</evidence>
<dbReference type="GO" id="GO:2000640">
    <property type="term" value="P:positive regulation of SREBP signaling pathway"/>
    <property type="evidence" value="ECO:0007669"/>
    <property type="project" value="TreeGrafter"/>
</dbReference>
<dbReference type="Proteomes" id="UP001139887">
    <property type="component" value="Unassembled WGS sequence"/>
</dbReference>
<organism evidence="7 8">
    <name type="scientific">Coemansia brasiliensis</name>
    <dbReference type="NCBI Taxonomy" id="2650707"/>
    <lineage>
        <taxon>Eukaryota</taxon>
        <taxon>Fungi</taxon>
        <taxon>Fungi incertae sedis</taxon>
        <taxon>Zoopagomycota</taxon>
        <taxon>Kickxellomycotina</taxon>
        <taxon>Kickxellomycetes</taxon>
        <taxon>Kickxellales</taxon>
        <taxon>Kickxellaceae</taxon>
        <taxon>Coemansia</taxon>
    </lineage>
</organism>
<evidence type="ECO:0000256" key="5">
    <source>
        <dbReference type="ARBA" id="ARBA00023242"/>
    </source>
</evidence>
<dbReference type="PANTHER" id="PTHR28290:SF1">
    <property type="entry name" value="ENHANCER OF TRANSLATION TERMINATION 1"/>
    <property type="match status" value="1"/>
</dbReference>
<evidence type="ECO:0000256" key="3">
    <source>
        <dbReference type="ARBA" id="ARBA00023015"/>
    </source>
</evidence>
<comment type="subcellular location">
    <subcellularLocation>
        <location evidence="1">Nucleus</location>
    </subcellularLocation>
</comment>
<feature type="region of interest" description="Disordered" evidence="6">
    <location>
        <begin position="1"/>
        <end position="32"/>
    </location>
</feature>
<dbReference type="EMBL" id="JANBUW010000004">
    <property type="protein sequence ID" value="KAJ2852244.1"/>
    <property type="molecule type" value="Genomic_DNA"/>
</dbReference>
<keyword evidence="5" id="KW-0539">Nucleus</keyword>
<evidence type="ECO:0000313" key="7">
    <source>
        <dbReference type="EMBL" id="KAJ2852244.1"/>
    </source>
</evidence>
<dbReference type="OrthoDB" id="5598057at2759"/>
<evidence type="ECO:0000256" key="2">
    <source>
        <dbReference type="ARBA" id="ARBA00007273"/>
    </source>
</evidence>
<protein>
    <submittedName>
        <fullName evidence="7">Uncharacterized protein</fullName>
    </submittedName>
</protein>
<keyword evidence="8" id="KW-1185">Reference proteome</keyword>
<dbReference type="AlphaFoldDB" id="A0A9W8IB34"/>
<proteinExistence type="inferred from homology"/>
<dbReference type="PANTHER" id="PTHR28290">
    <property type="entry name" value="ENHANCER OF TRANSLATION TERMINATION 1"/>
    <property type="match status" value="1"/>
</dbReference>
<sequence>MADKDSTAPKRKRPLGLKARSAKKANTQVTEQGAQQVNDFDDENTATVMLRGEDADEIDELEGIFDSALEALSEDQAEKAITLLRGTIHESDRLLRLNDTEKESKMEPRFYFIYGSALYGLAELSPEIDDRDMYLELAQHRLEQAEEIIGEEPFAWRVYLGLAKVHMEIAAEADSESSACSGIQRALEYLKKAIDALKATQAEEAVNEETLAAIDLALSLADSQRLPEQAAAKLIGWGESNARLLAENASSDAKYLLARALWLRASSLIDESDEISDREEFTKLLSEATELLDGIESCDGLLLLGEIEINLGNVQEDELDMESKYKQAVATFRRAQEKGEVPEQFIQFIDDFENE</sequence>